<dbReference type="AlphaFoldDB" id="A0A1M7MFZ2"/>
<dbReference type="EMBL" id="BJXU01000165">
    <property type="protein sequence ID" value="GEN25793.1"/>
    <property type="molecule type" value="Genomic_DNA"/>
</dbReference>
<evidence type="ECO:0000313" key="2">
    <source>
        <dbReference type="EMBL" id="GEN25793.1"/>
    </source>
</evidence>
<gene>
    <name evidence="2" type="ORF">HCU01_37420</name>
    <name evidence="3" type="ORF">SAMN05660971_04199</name>
</gene>
<sequence length="198" mass="20978">MRMMGCIALGLLLGLAGCDNDTDDSETSTSPAVEANSAEPATVEADEVEDDLAGIEPMAAPVEVALEAVLLADRRMQVVGRTNLPDGTRVQVEVVREASGVRWQERVVISAGELEAGPFGSGSGLSDGYYRLRLTTTPGELQPREVQGYLGSRGEHLSGPLIVESPHGLGQQVSAVQRVLVGQQIRRTTDSVTVEPLQ</sequence>
<keyword evidence="5" id="KW-1185">Reference proteome</keyword>
<dbReference type="EMBL" id="FRCA01000017">
    <property type="protein sequence ID" value="SHM89720.1"/>
    <property type="molecule type" value="Genomic_DNA"/>
</dbReference>
<evidence type="ECO:0000313" key="5">
    <source>
        <dbReference type="Proteomes" id="UP000321726"/>
    </source>
</evidence>
<dbReference type="PROSITE" id="PS51257">
    <property type="entry name" value="PROKAR_LIPOPROTEIN"/>
    <property type="match status" value="1"/>
</dbReference>
<dbReference type="OrthoDB" id="6167035at2"/>
<dbReference type="RefSeq" id="WP_073437168.1">
    <property type="nucleotide sequence ID" value="NZ_BJXU01000165.1"/>
</dbReference>
<proteinExistence type="predicted"/>
<reference evidence="3 4" key="1">
    <citation type="submission" date="2016-11" db="EMBL/GenBank/DDBJ databases">
        <authorList>
            <person name="Jaros S."/>
            <person name="Januszkiewicz K."/>
            <person name="Wedrychowicz H."/>
        </authorList>
    </citation>
    <scope>NUCLEOTIDE SEQUENCE [LARGE SCALE GENOMIC DNA]</scope>
    <source>
        <strain evidence="3 4">DSM 4740</strain>
    </source>
</reference>
<feature type="region of interest" description="Disordered" evidence="1">
    <location>
        <begin position="21"/>
        <end position="44"/>
    </location>
</feature>
<evidence type="ECO:0000313" key="3">
    <source>
        <dbReference type="EMBL" id="SHM89720.1"/>
    </source>
</evidence>
<evidence type="ECO:0000256" key="1">
    <source>
        <dbReference type="SAM" id="MobiDB-lite"/>
    </source>
</evidence>
<dbReference type="Proteomes" id="UP000321726">
    <property type="component" value="Unassembled WGS sequence"/>
</dbReference>
<organism evidence="3 4">
    <name type="scientific">Halomonas cupida</name>
    <dbReference type="NCBI Taxonomy" id="44933"/>
    <lineage>
        <taxon>Bacteria</taxon>
        <taxon>Pseudomonadati</taxon>
        <taxon>Pseudomonadota</taxon>
        <taxon>Gammaproteobacteria</taxon>
        <taxon>Oceanospirillales</taxon>
        <taxon>Halomonadaceae</taxon>
        <taxon>Halomonas</taxon>
    </lineage>
</organism>
<protein>
    <recommendedName>
        <fullName evidence="6">Lipoprotein</fullName>
    </recommendedName>
</protein>
<evidence type="ECO:0000313" key="4">
    <source>
        <dbReference type="Proteomes" id="UP000184123"/>
    </source>
</evidence>
<name>A0A1M7MFZ2_9GAMM</name>
<accession>A0A1M7MFZ2</accession>
<evidence type="ECO:0008006" key="6">
    <source>
        <dbReference type="Google" id="ProtNLM"/>
    </source>
</evidence>
<reference evidence="2 5" key="2">
    <citation type="submission" date="2019-07" db="EMBL/GenBank/DDBJ databases">
        <title>Whole genome shotgun sequence of Halomonas cupida NBRC 102219.</title>
        <authorList>
            <person name="Hosoyama A."/>
            <person name="Uohara A."/>
            <person name="Ohji S."/>
            <person name="Ichikawa N."/>
        </authorList>
    </citation>
    <scope>NUCLEOTIDE SEQUENCE [LARGE SCALE GENOMIC DNA]</scope>
    <source>
        <strain evidence="2 5">NBRC 102219</strain>
    </source>
</reference>
<dbReference type="Proteomes" id="UP000184123">
    <property type="component" value="Unassembled WGS sequence"/>
</dbReference>